<dbReference type="Gene3D" id="2.70.130.10">
    <property type="entry name" value="Mannose-6-phosphate receptor binding domain"/>
    <property type="match status" value="1"/>
</dbReference>
<dbReference type="InterPro" id="IPR044865">
    <property type="entry name" value="MRH_dom"/>
</dbReference>
<dbReference type="EMBL" id="GG663735">
    <property type="protein sequence ID" value="EEH60099.1"/>
    <property type="molecule type" value="Genomic_DNA"/>
</dbReference>
<dbReference type="PANTHER" id="PTHR15414:SF0">
    <property type="entry name" value="ENDOPLASMIC RETICULUM LECTIN 1"/>
    <property type="match status" value="1"/>
</dbReference>
<dbReference type="GO" id="GO:0030970">
    <property type="term" value="P:retrograde protein transport, ER to cytosol"/>
    <property type="evidence" value="ECO:0007669"/>
    <property type="project" value="TreeGrafter"/>
</dbReference>
<dbReference type="PANTHER" id="PTHR15414">
    <property type="entry name" value="OS-9-RELATED"/>
    <property type="match status" value="1"/>
</dbReference>
<dbReference type="RefSeq" id="XP_003054847.1">
    <property type="nucleotide sequence ID" value="XM_003054801.1"/>
</dbReference>
<keyword evidence="9" id="KW-1185">Reference proteome</keyword>
<accession>C1MGW3</accession>
<feature type="compositionally biased region" description="Acidic residues" evidence="5">
    <location>
        <begin position="66"/>
        <end position="75"/>
    </location>
</feature>
<name>C1MGW3_MICPC</name>
<dbReference type="Proteomes" id="UP000001876">
    <property type="component" value="Unassembled WGS sequence"/>
</dbReference>
<evidence type="ECO:0000256" key="5">
    <source>
        <dbReference type="SAM" id="MobiDB-lite"/>
    </source>
</evidence>
<dbReference type="GO" id="GO:0005788">
    <property type="term" value="C:endoplasmic reticulum lumen"/>
    <property type="evidence" value="ECO:0007669"/>
    <property type="project" value="TreeGrafter"/>
</dbReference>
<feature type="domain" description="MRH" evidence="7">
    <location>
        <begin position="412"/>
        <end position="536"/>
    </location>
</feature>
<comment type="subcellular location">
    <subcellularLocation>
        <location evidence="1">Endoplasmic reticulum</location>
    </subcellularLocation>
</comment>
<feature type="compositionally biased region" description="Acidic residues" evidence="5">
    <location>
        <begin position="134"/>
        <end position="144"/>
    </location>
</feature>
<keyword evidence="4" id="KW-1015">Disulfide bond</keyword>
<evidence type="ECO:0000256" key="3">
    <source>
        <dbReference type="ARBA" id="ARBA00022824"/>
    </source>
</evidence>
<protein>
    <submittedName>
        <fullName evidence="8">Predicted protein</fullName>
    </submittedName>
</protein>
<evidence type="ECO:0000313" key="9">
    <source>
        <dbReference type="Proteomes" id="UP000001876"/>
    </source>
</evidence>
<dbReference type="InterPro" id="IPR012913">
    <property type="entry name" value="OS9-like_dom"/>
</dbReference>
<dbReference type="InterPro" id="IPR045149">
    <property type="entry name" value="OS-9-like"/>
</dbReference>
<dbReference type="GeneID" id="9680796"/>
<reference evidence="8 9" key="1">
    <citation type="journal article" date="2009" name="Science">
        <title>Green evolution and dynamic adaptations revealed by genomes of the marine picoeukaryotes Micromonas.</title>
        <authorList>
            <person name="Worden A.Z."/>
            <person name="Lee J.H."/>
            <person name="Mock T."/>
            <person name="Rouze P."/>
            <person name="Simmons M.P."/>
            <person name="Aerts A.L."/>
            <person name="Allen A.E."/>
            <person name="Cuvelier M.L."/>
            <person name="Derelle E."/>
            <person name="Everett M.V."/>
            <person name="Foulon E."/>
            <person name="Grimwood J."/>
            <person name="Gundlach H."/>
            <person name="Henrissat B."/>
            <person name="Napoli C."/>
            <person name="McDonald S.M."/>
            <person name="Parker M.S."/>
            <person name="Rombauts S."/>
            <person name="Salamov A."/>
            <person name="Von Dassow P."/>
            <person name="Badger J.H."/>
            <person name="Coutinho P.M."/>
            <person name="Demir E."/>
            <person name="Dubchak I."/>
            <person name="Gentemann C."/>
            <person name="Eikrem W."/>
            <person name="Gready J.E."/>
            <person name="John U."/>
            <person name="Lanier W."/>
            <person name="Lindquist E.A."/>
            <person name="Lucas S."/>
            <person name="Mayer K.F."/>
            <person name="Moreau H."/>
            <person name="Not F."/>
            <person name="Otillar R."/>
            <person name="Panaud O."/>
            <person name="Pangilinan J."/>
            <person name="Paulsen I."/>
            <person name="Piegu B."/>
            <person name="Poliakov A."/>
            <person name="Robbens S."/>
            <person name="Schmutz J."/>
            <person name="Toulza E."/>
            <person name="Wyss T."/>
            <person name="Zelensky A."/>
            <person name="Zhou K."/>
            <person name="Armbrust E.V."/>
            <person name="Bhattacharya D."/>
            <person name="Goodenough U.W."/>
            <person name="Van de Peer Y."/>
            <person name="Grigoriev I.V."/>
        </authorList>
    </citation>
    <scope>NUCLEOTIDE SEQUENCE [LARGE SCALE GENOMIC DNA]</scope>
    <source>
        <strain evidence="8 9">CCMP1545</strain>
    </source>
</reference>
<evidence type="ECO:0000259" key="7">
    <source>
        <dbReference type="PROSITE" id="PS51914"/>
    </source>
</evidence>
<feature type="chain" id="PRO_5002911963" evidence="6">
    <location>
        <begin position="26"/>
        <end position="539"/>
    </location>
</feature>
<evidence type="ECO:0000256" key="6">
    <source>
        <dbReference type="SAM" id="SignalP"/>
    </source>
</evidence>
<dbReference type="KEGG" id="mpp:MICPUCDRAFT_49961"/>
<organism evidence="9">
    <name type="scientific">Micromonas pusilla (strain CCMP1545)</name>
    <name type="common">Picoplanktonic green alga</name>
    <dbReference type="NCBI Taxonomy" id="564608"/>
    <lineage>
        <taxon>Eukaryota</taxon>
        <taxon>Viridiplantae</taxon>
        <taxon>Chlorophyta</taxon>
        <taxon>Mamiellophyceae</taxon>
        <taxon>Mamiellales</taxon>
        <taxon>Mamiellaceae</taxon>
        <taxon>Micromonas</taxon>
    </lineage>
</organism>
<dbReference type="AlphaFoldDB" id="C1MGW3"/>
<dbReference type="GO" id="GO:0030968">
    <property type="term" value="P:endoplasmic reticulum unfolded protein response"/>
    <property type="evidence" value="ECO:0007669"/>
    <property type="project" value="InterPro"/>
</dbReference>
<dbReference type="InterPro" id="IPR009011">
    <property type="entry name" value="Man6P_isomerase_rcpt-bd_dom_sf"/>
</dbReference>
<dbReference type="OrthoDB" id="448954at2759"/>
<gene>
    <name evidence="8" type="ORF">MICPUCDRAFT_49961</name>
</gene>
<evidence type="ECO:0000256" key="1">
    <source>
        <dbReference type="ARBA" id="ARBA00004240"/>
    </source>
</evidence>
<proteinExistence type="predicted"/>
<feature type="compositionally biased region" description="Pro residues" evidence="5">
    <location>
        <begin position="167"/>
        <end position="176"/>
    </location>
</feature>
<feature type="compositionally biased region" description="Acidic residues" evidence="5">
    <location>
        <begin position="93"/>
        <end position="103"/>
    </location>
</feature>
<keyword evidence="3" id="KW-0256">Endoplasmic reticulum</keyword>
<feature type="signal peptide" evidence="6">
    <location>
        <begin position="1"/>
        <end position="25"/>
    </location>
</feature>
<feature type="region of interest" description="Disordered" evidence="5">
    <location>
        <begin position="130"/>
        <end position="203"/>
    </location>
</feature>
<dbReference type="Pfam" id="PF07915">
    <property type="entry name" value="PRKCSH"/>
    <property type="match status" value="1"/>
</dbReference>
<keyword evidence="2 6" id="KW-0732">Signal</keyword>
<sequence length="539" mass="57653">MPGRPRGLAALLASLLALLARPALAAVPSRPLNISTLREPLPAARVLALGQTDRRVRWTSVRENKSDDDDDDDDDRGCTSLDGPVCPLPRDDAADDGEEEGEEATARAFSDARELLRAIEKHIEAMLGLRATSDDEATTSDDEATTTTTTTTTENANANGAAETPEPKPAAAPPPVAKEARAATTVDEERGAFSREAPPAALSDDDDFELAKRVVVGRAARDVKCDVCRELVRVVHRAAATAPADALDEDVVTSRLARECEVDALDADVAADAADAAATPTPSLLRTHAIITRAPPEETTVGDAAEASETFVLARRAPGTSLREIELRVFRRACADVVRDGDIAIAEKTVSAARRRRGEGDGDGDGNEDVVGDLQRALCDDDARMCAAETSSAAMDDTKKKKKKKRRKKRTETCYYHAAGWWNYEICRGGAITQYHADAGGVTRVALGTYDAATTSRRKTRDAADANAVGVEIFTRGATCEGARANDDDEPAAAAIRRGGEARFYCARDGATSVEVNEPETCVYDIRVRSPRLCDEDYA</sequence>
<feature type="compositionally biased region" description="Low complexity" evidence="5">
    <location>
        <begin position="145"/>
        <end position="164"/>
    </location>
</feature>
<evidence type="ECO:0000256" key="2">
    <source>
        <dbReference type="ARBA" id="ARBA00022729"/>
    </source>
</evidence>
<evidence type="ECO:0000313" key="8">
    <source>
        <dbReference type="EMBL" id="EEH60099.1"/>
    </source>
</evidence>
<dbReference type="STRING" id="564608.C1MGW3"/>
<feature type="region of interest" description="Disordered" evidence="5">
    <location>
        <begin position="60"/>
        <end position="108"/>
    </location>
</feature>
<evidence type="ECO:0000256" key="4">
    <source>
        <dbReference type="ARBA" id="ARBA00023157"/>
    </source>
</evidence>
<dbReference type="PROSITE" id="PS51914">
    <property type="entry name" value="MRH"/>
    <property type="match status" value="1"/>
</dbReference>